<comment type="caution">
    <text evidence="1">The sequence shown here is derived from an EMBL/GenBank/DDBJ whole genome shotgun (WGS) entry which is preliminary data.</text>
</comment>
<dbReference type="AlphaFoldDB" id="A0A0F9C710"/>
<name>A0A0F9C710_9ZZZZ</name>
<reference evidence="1" key="1">
    <citation type="journal article" date="2015" name="Nature">
        <title>Complex archaea that bridge the gap between prokaryotes and eukaryotes.</title>
        <authorList>
            <person name="Spang A."/>
            <person name="Saw J.H."/>
            <person name="Jorgensen S.L."/>
            <person name="Zaremba-Niedzwiedzka K."/>
            <person name="Martijn J."/>
            <person name="Lind A.E."/>
            <person name="van Eijk R."/>
            <person name="Schleper C."/>
            <person name="Guy L."/>
            <person name="Ettema T.J."/>
        </authorList>
    </citation>
    <scope>NUCLEOTIDE SEQUENCE</scope>
</reference>
<gene>
    <name evidence="1" type="ORF">LCGC14_2358850</name>
</gene>
<accession>A0A0F9C710</accession>
<dbReference type="GO" id="GO:0004659">
    <property type="term" value="F:prenyltransferase activity"/>
    <property type="evidence" value="ECO:0007669"/>
    <property type="project" value="InterPro"/>
</dbReference>
<protein>
    <recommendedName>
        <fullName evidence="2">Polyprenyl synthetase</fullName>
    </recommendedName>
</protein>
<dbReference type="EMBL" id="LAZR01034503">
    <property type="protein sequence ID" value="KKL45123.1"/>
    <property type="molecule type" value="Genomic_DNA"/>
</dbReference>
<dbReference type="GO" id="GO:0008299">
    <property type="term" value="P:isoprenoid biosynthetic process"/>
    <property type="evidence" value="ECO:0007669"/>
    <property type="project" value="InterPro"/>
</dbReference>
<organism evidence="1">
    <name type="scientific">marine sediment metagenome</name>
    <dbReference type="NCBI Taxonomy" id="412755"/>
    <lineage>
        <taxon>unclassified sequences</taxon>
        <taxon>metagenomes</taxon>
        <taxon>ecological metagenomes</taxon>
    </lineage>
</organism>
<dbReference type="Gene3D" id="1.10.600.10">
    <property type="entry name" value="Farnesyl Diphosphate Synthase"/>
    <property type="match status" value="1"/>
</dbReference>
<feature type="non-terminal residue" evidence="1">
    <location>
        <position position="58"/>
    </location>
</feature>
<evidence type="ECO:0008006" key="2">
    <source>
        <dbReference type="Google" id="ProtNLM"/>
    </source>
</evidence>
<dbReference type="SUPFAM" id="SSF48576">
    <property type="entry name" value="Terpenoid synthases"/>
    <property type="match status" value="1"/>
</dbReference>
<proteinExistence type="predicted"/>
<dbReference type="InterPro" id="IPR000092">
    <property type="entry name" value="Polyprenyl_synt"/>
</dbReference>
<dbReference type="InterPro" id="IPR008949">
    <property type="entry name" value="Isoprenoid_synthase_dom_sf"/>
</dbReference>
<sequence length="58" mass="6482">MRRFSGFAGQGKMIRGGLVILSYLMYKGNDPGWIVKTASAVELIHSSLLIHDDIMDRD</sequence>
<evidence type="ECO:0000313" key="1">
    <source>
        <dbReference type="EMBL" id="KKL45123.1"/>
    </source>
</evidence>
<dbReference type="Pfam" id="PF00348">
    <property type="entry name" value="polyprenyl_synt"/>
    <property type="match status" value="1"/>
</dbReference>